<feature type="domain" description="C2H2-type" evidence="2">
    <location>
        <begin position="95"/>
        <end position="115"/>
    </location>
</feature>
<feature type="region of interest" description="Disordered" evidence="1">
    <location>
        <begin position="1"/>
        <end position="25"/>
    </location>
</feature>
<proteinExistence type="predicted"/>
<dbReference type="AlphaFoldDB" id="A0A6G0WQK5"/>
<comment type="caution">
    <text evidence="3">The sequence shown here is derived from an EMBL/GenBank/DDBJ whole genome shotgun (WGS) entry which is preliminary data.</text>
</comment>
<gene>
    <name evidence="3" type="ORF">Ae201684_012743</name>
</gene>
<name>A0A6G0WQK5_9STRA</name>
<dbReference type="InterPro" id="IPR013087">
    <property type="entry name" value="Znf_C2H2_type"/>
</dbReference>
<protein>
    <recommendedName>
        <fullName evidence="2">C2H2-type domain-containing protein</fullName>
    </recommendedName>
</protein>
<evidence type="ECO:0000259" key="2">
    <source>
        <dbReference type="PROSITE" id="PS00028"/>
    </source>
</evidence>
<reference evidence="3 4" key="1">
    <citation type="submission" date="2019-07" db="EMBL/GenBank/DDBJ databases">
        <title>Genomics analysis of Aphanomyces spp. identifies a new class of oomycete effector associated with host adaptation.</title>
        <authorList>
            <person name="Gaulin E."/>
        </authorList>
    </citation>
    <scope>NUCLEOTIDE SEQUENCE [LARGE SCALE GENOMIC DNA]</scope>
    <source>
        <strain evidence="3 4">ATCC 201684</strain>
    </source>
</reference>
<dbReference type="EMBL" id="VJMJ01000162">
    <property type="protein sequence ID" value="KAF0729682.1"/>
    <property type="molecule type" value="Genomic_DNA"/>
</dbReference>
<evidence type="ECO:0000256" key="1">
    <source>
        <dbReference type="SAM" id="MobiDB-lite"/>
    </source>
</evidence>
<accession>A0A6G0WQK5</accession>
<keyword evidence="4" id="KW-1185">Reference proteome</keyword>
<dbReference type="VEuPathDB" id="FungiDB:AeMF1_003393"/>
<evidence type="ECO:0000313" key="3">
    <source>
        <dbReference type="EMBL" id="KAF0729682.1"/>
    </source>
</evidence>
<dbReference type="Proteomes" id="UP000481153">
    <property type="component" value="Unassembled WGS sequence"/>
</dbReference>
<organism evidence="3 4">
    <name type="scientific">Aphanomyces euteiches</name>
    <dbReference type="NCBI Taxonomy" id="100861"/>
    <lineage>
        <taxon>Eukaryota</taxon>
        <taxon>Sar</taxon>
        <taxon>Stramenopiles</taxon>
        <taxon>Oomycota</taxon>
        <taxon>Saprolegniomycetes</taxon>
        <taxon>Saprolegniales</taxon>
        <taxon>Verrucalvaceae</taxon>
        <taxon>Aphanomyces</taxon>
    </lineage>
</organism>
<evidence type="ECO:0000313" key="4">
    <source>
        <dbReference type="Proteomes" id="UP000481153"/>
    </source>
</evidence>
<dbReference type="PROSITE" id="PS00028">
    <property type="entry name" value="ZINC_FINGER_C2H2_1"/>
    <property type="match status" value="1"/>
</dbReference>
<sequence>MYKAKFVMTKPRRSSRDEAEAEDNENQCSHCSALAKLQDDYDISYRYVNQPSLKSTSIVVGGRRVPYFEHQRAKLREAHEFSKCLSPIREDAIDCEQCHSKFFSIEPNTKHVTLHRSRGTSRLHHDLGVQVH</sequence>